<evidence type="ECO:0000313" key="3">
    <source>
        <dbReference type="Proteomes" id="UP000183971"/>
    </source>
</evidence>
<accession>A0A1L7WAN9</accession>
<keyword evidence="3" id="KW-1185">Reference proteome</keyword>
<sequence>MVHSKANAKSDQRRKGSKQKPFNNVRTRVGSCKERVADVYIRFTTYRKWRFERYDHKVVKWRGFKLIGKYENIKSIQEVARVAQEYIKRKLATTDLEEEI</sequence>
<reference evidence="3" key="1">
    <citation type="journal article" date="2016" name="Genome Biol. Evol.">
        <title>Comparative 'omics' of the Fusarium fujikuroi species complex highlights differences in genetic potential and metabolite synthesis.</title>
        <authorList>
            <person name="Niehaus E.-M."/>
            <person name="Muensterkoetter M."/>
            <person name="Proctor R.H."/>
            <person name="Brown D.W."/>
            <person name="Sharon A."/>
            <person name="Idan Y."/>
            <person name="Oren-Young L."/>
            <person name="Sieber C.M."/>
            <person name="Novak O."/>
            <person name="Pencik A."/>
            <person name="Tarkowska D."/>
            <person name="Hromadova K."/>
            <person name="Freeman S."/>
            <person name="Maymon M."/>
            <person name="Elazar M."/>
            <person name="Youssef S.A."/>
            <person name="El-Shabrawy E.S.M."/>
            <person name="Shalaby A.B.A."/>
            <person name="Houterman P."/>
            <person name="Brock N.L."/>
            <person name="Burkhardt I."/>
            <person name="Tsavkelova E.A."/>
            <person name="Dickschat J.S."/>
            <person name="Galuszka P."/>
            <person name="Gueldener U."/>
            <person name="Tudzynski B."/>
        </authorList>
    </citation>
    <scope>NUCLEOTIDE SEQUENCE [LARGE SCALE GENOMIC DNA]</scope>
    <source>
        <strain evidence="3">ET1</strain>
    </source>
</reference>
<organism evidence="2 3">
    <name type="scientific">Fusarium proliferatum (strain ET1)</name>
    <name type="common">Orchid endophyte fungus</name>
    <dbReference type="NCBI Taxonomy" id="1227346"/>
    <lineage>
        <taxon>Eukaryota</taxon>
        <taxon>Fungi</taxon>
        <taxon>Dikarya</taxon>
        <taxon>Ascomycota</taxon>
        <taxon>Pezizomycotina</taxon>
        <taxon>Sordariomycetes</taxon>
        <taxon>Hypocreomycetidae</taxon>
        <taxon>Hypocreales</taxon>
        <taxon>Nectriaceae</taxon>
        <taxon>Fusarium</taxon>
        <taxon>Fusarium fujikuroi species complex</taxon>
    </lineage>
</organism>
<dbReference type="GeneID" id="42059692"/>
<dbReference type="VEuPathDB" id="FungiDB:FPRO_14835"/>
<name>A0A1L7WAN9_FUSPR</name>
<feature type="region of interest" description="Disordered" evidence="1">
    <location>
        <begin position="1"/>
        <end position="25"/>
    </location>
</feature>
<comment type="caution">
    <text evidence="2">The sequence shown here is derived from an EMBL/GenBank/DDBJ whole genome shotgun (WGS) entry which is preliminary data.</text>
</comment>
<proteinExistence type="predicted"/>
<dbReference type="Proteomes" id="UP000183971">
    <property type="component" value="Unassembled WGS sequence"/>
</dbReference>
<dbReference type="RefSeq" id="XP_031090185.1">
    <property type="nucleotide sequence ID" value="XM_031224979.1"/>
</dbReference>
<gene>
    <name evidence="2" type="ORF">FPRO_14835</name>
</gene>
<evidence type="ECO:0000313" key="2">
    <source>
        <dbReference type="EMBL" id="CZR49687.1"/>
    </source>
</evidence>
<evidence type="ECO:0000256" key="1">
    <source>
        <dbReference type="SAM" id="MobiDB-lite"/>
    </source>
</evidence>
<dbReference type="AlphaFoldDB" id="A0A1L7WAN9"/>
<protein>
    <submittedName>
        <fullName evidence="2">Uncharacterized protein</fullName>
    </submittedName>
</protein>
<dbReference type="EMBL" id="FJOF01000018">
    <property type="protein sequence ID" value="CZR49687.1"/>
    <property type="molecule type" value="Genomic_DNA"/>
</dbReference>